<evidence type="ECO:0000256" key="1">
    <source>
        <dbReference type="SAM" id="SignalP"/>
    </source>
</evidence>
<sequence>MNKSISMILAIVFIAALCITMTAEEKKVPANCTLANGQVTVNNPLANWQFNKYAGENQCTLEKQDSPENPLYLSPRIDVVYSTRKQIQVSAEAWAQDHAEHTIDALNPKVTDAKLGGKAVKKLTYKKVEKTFDKKESFDVLYQEYFVVEKDYALNITVVCLKTEVEAVGKQADEILAKIQLK</sequence>
<reference evidence="2 3" key="1">
    <citation type="journal article" date="2016" name="Nat. Commun.">
        <title>Thousands of microbial genomes shed light on interconnected biogeochemical processes in an aquifer system.</title>
        <authorList>
            <person name="Anantharaman K."/>
            <person name="Brown C.T."/>
            <person name="Hug L.A."/>
            <person name="Sharon I."/>
            <person name="Castelle C.J."/>
            <person name="Probst A.J."/>
            <person name="Thomas B.C."/>
            <person name="Singh A."/>
            <person name="Wilkins M.J."/>
            <person name="Karaoz U."/>
            <person name="Brodie E.L."/>
            <person name="Williams K.H."/>
            <person name="Hubbard S.S."/>
            <person name="Banfield J.F."/>
        </authorList>
    </citation>
    <scope>NUCLEOTIDE SEQUENCE [LARGE SCALE GENOMIC DNA]</scope>
</reference>
<gene>
    <name evidence="2" type="ORF">A2Y62_16445</name>
</gene>
<name>A0A1F5VKR0_9BACT</name>
<dbReference type="EMBL" id="MFGW01000163">
    <property type="protein sequence ID" value="OGF63531.1"/>
    <property type="molecule type" value="Genomic_DNA"/>
</dbReference>
<evidence type="ECO:0008006" key="4">
    <source>
        <dbReference type="Google" id="ProtNLM"/>
    </source>
</evidence>
<feature type="chain" id="PRO_5009522011" description="PsbP C-terminal domain-containing protein" evidence="1">
    <location>
        <begin position="24"/>
        <end position="182"/>
    </location>
</feature>
<evidence type="ECO:0000313" key="3">
    <source>
        <dbReference type="Proteomes" id="UP000178943"/>
    </source>
</evidence>
<dbReference type="Proteomes" id="UP000178943">
    <property type="component" value="Unassembled WGS sequence"/>
</dbReference>
<accession>A0A1F5VKR0</accession>
<feature type="signal peptide" evidence="1">
    <location>
        <begin position="1"/>
        <end position="23"/>
    </location>
</feature>
<dbReference type="AlphaFoldDB" id="A0A1F5VKR0"/>
<proteinExistence type="predicted"/>
<protein>
    <recommendedName>
        <fullName evidence="4">PsbP C-terminal domain-containing protein</fullName>
    </recommendedName>
</protein>
<evidence type="ECO:0000313" key="2">
    <source>
        <dbReference type="EMBL" id="OGF63531.1"/>
    </source>
</evidence>
<organism evidence="2 3">
    <name type="scientific">Candidatus Fischerbacteria bacterium RBG_13_37_8</name>
    <dbReference type="NCBI Taxonomy" id="1817863"/>
    <lineage>
        <taxon>Bacteria</taxon>
        <taxon>Candidatus Fischeribacteriota</taxon>
    </lineage>
</organism>
<comment type="caution">
    <text evidence="2">The sequence shown here is derived from an EMBL/GenBank/DDBJ whole genome shotgun (WGS) entry which is preliminary data.</text>
</comment>
<keyword evidence="1" id="KW-0732">Signal</keyword>